<protein>
    <recommendedName>
        <fullName evidence="3">DUF2523 domain-containing protein</fullName>
    </recommendedName>
</protein>
<organism evidence="1 2">
    <name type="scientific">Xylella fastidiosa subsp. sandyi Ann-1</name>
    <dbReference type="NCBI Taxonomy" id="155920"/>
    <lineage>
        <taxon>Bacteria</taxon>
        <taxon>Pseudomonadati</taxon>
        <taxon>Pseudomonadota</taxon>
        <taxon>Gammaproteobacteria</taxon>
        <taxon>Lysobacterales</taxon>
        <taxon>Lysobacteraceae</taxon>
        <taxon>Xylella</taxon>
    </lineage>
</organism>
<accession>A0A060H821</accession>
<dbReference type="EMBL" id="CP006696">
    <property type="protein sequence ID" value="AIC11440.1"/>
    <property type="molecule type" value="Genomic_DNA"/>
</dbReference>
<reference evidence="1 2" key="1">
    <citation type="submission" date="2013-08" db="EMBL/GenBank/DDBJ databases">
        <authorList>
            <person name="Stouthamer R."/>
            <person name="Nunney L."/>
        </authorList>
    </citation>
    <scope>NUCLEOTIDE SEQUENCE [LARGE SCALE GENOMIC DNA]</scope>
    <source>
        <strain evidence="2">ann-1</strain>
    </source>
</reference>
<dbReference type="AlphaFoldDB" id="A0A060H821"/>
<gene>
    <name evidence="1" type="ORF">D934_09260</name>
</gene>
<dbReference type="InterPro" id="IPR019670">
    <property type="entry name" value="DUF2523"/>
</dbReference>
<evidence type="ECO:0008006" key="3">
    <source>
        <dbReference type="Google" id="ProtNLM"/>
    </source>
</evidence>
<dbReference type="Proteomes" id="UP000027215">
    <property type="component" value="Chromosome"/>
</dbReference>
<evidence type="ECO:0000313" key="2">
    <source>
        <dbReference type="Proteomes" id="UP000027215"/>
    </source>
</evidence>
<dbReference type="Pfam" id="PF10734">
    <property type="entry name" value="DUF2523"/>
    <property type="match status" value="1"/>
</dbReference>
<dbReference type="KEGG" id="xfs:D934_09260"/>
<evidence type="ECO:0000313" key="1">
    <source>
        <dbReference type="EMBL" id="AIC11440.1"/>
    </source>
</evidence>
<sequence length="123" mass="13428">MPTFLAALLTGLFNLCKSKLGYFVATAFVWLGINWGSYHFVISPLVEQLYTYVDSVGSAGGRFGELALRTLGLLNFDRALTMIISAYVSRFAMLNGRLYLFKRGYGVAPPSSPKVEPVIPPAG</sequence>
<proteinExistence type="predicted"/>
<dbReference type="RefSeq" id="WP_024749197.1">
    <property type="nucleotide sequence ID" value="NZ_CP006696.1"/>
</dbReference>
<dbReference type="HOGENOM" id="CLU_164130_0_0_6"/>
<name>A0A060H821_XYLFS</name>
<dbReference type="PATRIC" id="fig|155920.8.peg.2158"/>